<evidence type="ECO:0000313" key="5">
    <source>
        <dbReference type="Proteomes" id="UP000569914"/>
    </source>
</evidence>
<evidence type="ECO:0000256" key="2">
    <source>
        <dbReference type="SAM" id="SignalP"/>
    </source>
</evidence>
<evidence type="ECO:0000259" key="3">
    <source>
        <dbReference type="PROSITE" id="PS50983"/>
    </source>
</evidence>
<dbReference type="InterPro" id="IPR002491">
    <property type="entry name" value="ABC_transptr_periplasmic_BD"/>
</dbReference>
<comment type="caution">
    <text evidence="4">The sequence shown here is derived from an EMBL/GenBank/DDBJ whole genome shotgun (WGS) entry which is preliminary data.</text>
</comment>
<keyword evidence="2" id="KW-0732">Signal</keyword>
<dbReference type="PANTHER" id="PTHR30535:SF7">
    <property type="entry name" value="IRON(III) DICITRATE-BINDING PROTEIN"/>
    <property type="match status" value="1"/>
</dbReference>
<comment type="similarity">
    <text evidence="1">Belongs to the bacterial solute-binding protein 8 family.</text>
</comment>
<dbReference type="AlphaFoldDB" id="A0A7Y9LF18"/>
<keyword evidence="5" id="KW-1185">Reference proteome</keyword>
<name>A0A7Y9LF18_9ACTN</name>
<feature type="signal peptide" evidence="2">
    <location>
        <begin position="1"/>
        <end position="21"/>
    </location>
</feature>
<gene>
    <name evidence="4" type="ORF">BKA15_005727</name>
</gene>
<dbReference type="PROSITE" id="PS51257">
    <property type="entry name" value="PROKAR_LIPOPROTEIN"/>
    <property type="match status" value="1"/>
</dbReference>
<dbReference type="PANTHER" id="PTHR30535">
    <property type="entry name" value="VITAMIN B12-BINDING PROTEIN"/>
    <property type="match status" value="1"/>
</dbReference>
<dbReference type="InterPro" id="IPR050902">
    <property type="entry name" value="ABC_Transporter_SBP"/>
</dbReference>
<dbReference type="Gene3D" id="3.40.50.1980">
    <property type="entry name" value="Nitrogenase molybdenum iron protein domain"/>
    <property type="match status" value="2"/>
</dbReference>
<feature type="chain" id="PRO_5039278653" evidence="2">
    <location>
        <begin position="22"/>
        <end position="324"/>
    </location>
</feature>
<evidence type="ECO:0000313" key="4">
    <source>
        <dbReference type="EMBL" id="NYE74398.1"/>
    </source>
</evidence>
<evidence type="ECO:0000256" key="1">
    <source>
        <dbReference type="ARBA" id="ARBA00008814"/>
    </source>
</evidence>
<organism evidence="4 5">
    <name type="scientific">Microlunatus parietis</name>
    <dbReference type="NCBI Taxonomy" id="682979"/>
    <lineage>
        <taxon>Bacteria</taxon>
        <taxon>Bacillati</taxon>
        <taxon>Actinomycetota</taxon>
        <taxon>Actinomycetes</taxon>
        <taxon>Propionibacteriales</taxon>
        <taxon>Propionibacteriaceae</taxon>
        <taxon>Microlunatus</taxon>
    </lineage>
</organism>
<feature type="domain" description="Fe/B12 periplasmic-binding" evidence="3">
    <location>
        <begin position="53"/>
        <end position="324"/>
    </location>
</feature>
<proteinExistence type="inferred from homology"/>
<dbReference type="RefSeq" id="WP_179756670.1">
    <property type="nucleotide sequence ID" value="NZ_JACCBU010000001.1"/>
</dbReference>
<reference evidence="4 5" key="1">
    <citation type="submission" date="2020-07" db="EMBL/GenBank/DDBJ databases">
        <title>Sequencing the genomes of 1000 actinobacteria strains.</title>
        <authorList>
            <person name="Klenk H.-P."/>
        </authorList>
    </citation>
    <scope>NUCLEOTIDE SEQUENCE [LARGE SCALE GENOMIC DNA]</scope>
    <source>
        <strain evidence="4 5">DSM 22083</strain>
    </source>
</reference>
<dbReference type="Proteomes" id="UP000569914">
    <property type="component" value="Unassembled WGS sequence"/>
</dbReference>
<dbReference type="Pfam" id="PF01497">
    <property type="entry name" value="Peripla_BP_2"/>
    <property type="match status" value="1"/>
</dbReference>
<dbReference type="SUPFAM" id="SSF53807">
    <property type="entry name" value="Helical backbone' metal receptor"/>
    <property type="match status" value="1"/>
</dbReference>
<accession>A0A7Y9LF18</accession>
<dbReference type="EMBL" id="JACCBU010000001">
    <property type="protein sequence ID" value="NYE74398.1"/>
    <property type="molecule type" value="Genomic_DNA"/>
</dbReference>
<protein>
    <submittedName>
        <fullName evidence="4">Iron complex transport system substrate-binding protein</fullName>
    </submittedName>
</protein>
<dbReference type="PROSITE" id="PS50983">
    <property type="entry name" value="FE_B12_PBP"/>
    <property type="match status" value="1"/>
</dbReference>
<sequence>MARQRLLIMVLALVVIVAGCAAPAAPASRPSAAGSVTVENCGVTTTYPEPPKSILAMNVTAVETMIMLGAGDRLIGRQTETDDPRPVPEAAADFDRLEVLGKANLSGERIADLGPELVVAGWDLFDEDEGRSRDQLLGYGINTFGFTEYCAGGFAGFETLEKDLRDLGAILGTPDRAEALIADLRERLDRSRSVLDGVRPLRTFYYDSGTDGPYTPGGPGVLSFIADQAKAPSVISGGERPFITASWEQVADQQPEVIVILDYPYSGTVADKIKILEANPLMASTPAVRQRRYVTLGLYDTFEGVRIPRTVEYLAEAVHGKQPR</sequence>